<dbReference type="EMBL" id="CABR01000049">
    <property type="protein sequence ID" value="CBI09762.1"/>
    <property type="molecule type" value="Genomic_DNA"/>
</dbReference>
<gene>
    <name evidence="14" type="ORF">CARN7_0505</name>
</gene>
<keyword evidence="7" id="KW-0653">Protein transport</keyword>
<evidence type="ECO:0000313" key="14">
    <source>
        <dbReference type="EMBL" id="CBI09762.1"/>
    </source>
</evidence>
<evidence type="ECO:0000256" key="9">
    <source>
        <dbReference type="ARBA" id="ARBA00023136"/>
    </source>
</evidence>
<dbReference type="GO" id="GO:0015031">
    <property type="term" value="P:protein transport"/>
    <property type="evidence" value="ECO:0007669"/>
    <property type="project" value="UniProtKB-KW"/>
</dbReference>
<protein>
    <recommendedName>
        <fullName evidence="13">TonB C-terminal domain-containing protein</fullName>
    </recommendedName>
</protein>
<feature type="compositionally biased region" description="Polar residues" evidence="11">
    <location>
        <begin position="127"/>
        <end position="142"/>
    </location>
</feature>
<dbReference type="InterPro" id="IPR051045">
    <property type="entry name" value="TonB-dependent_transducer"/>
</dbReference>
<accession>E6QR90</accession>
<comment type="similarity">
    <text evidence="2">Belongs to the TonB family.</text>
</comment>
<evidence type="ECO:0000256" key="11">
    <source>
        <dbReference type="SAM" id="MobiDB-lite"/>
    </source>
</evidence>
<evidence type="ECO:0000256" key="5">
    <source>
        <dbReference type="ARBA" id="ARBA00022519"/>
    </source>
</evidence>
<keyword evidence="4" id="KW-1003">Cell membrane</keyword>
<dbReference type="PANTHER" id="PTHR33446:SF11">
    <property type="entry name" value="TONB3"/>
    <property type="match status" value="1"/>
</dbReference>
<keyword evidence="6 12" id="KW-0812">Transmembrane</keyword>
<dbReference type="PROSITE" id="PS52015">
    <property type="entry name" value="TONB_CTD"/>
    <property type="match status" value="1"/>
</dbReference>
<dbReference type="SUPFAM" id="SSF74653">
    <property type="entry name" value="TolA/TonB C-terminal domain"/>
    <property type="match status" value="1"/>
</dbReference>
<evidence type="ECO:0000256" key="2">
    <source>
        <dbReference type="ARBA" id="ARBA00006555"/>
    </source>
</evidence>
<feature type="coiled-coil region" evidence="10">
    <location>
        <begin position="98"/>
        <end position="125"/>
    </location>
</feature>
<keyword evidence="8 12" id="KW-1133">Transmembrane helix</keyword>
<dbReference type="AlphaFoldDB" id="E6QR90"/>
<evidence type="ECO:0000256" key="6">
    <source>
        <dbReference type="ARBA" id="ARBA00022692"/>
    </source>
</evidence>
<evidence type="ECO:0000256" key="12">
    <source>
        <dbReference type="SAM" id="Phobius"/>
    </source>
</evidence>
<feature type="region of interest" description="Disordered" evidence="11">
    <location>
        <begin position="60"/>
        <end position="96"/>
    </location>
</feature>
<proteinExistence type="inferred from homology"/>
<dbReference type="GO" id="GO:0031992">
    <property type="term" value="F:energy transducer activity"/>
    <property type="evidence" value="ECO:0007669"/>
    <property type="project" value="TreeGrafter"/>
</dbReference>
<reference evidence="14" key="1">
    <citation type="submission" date="2009-10" db="EMBL/GenBank/DDBJ databases">
        <title>Diversity of trophic interactions inside an arsenic-rich microbial ecosystem.</title>
        <authorList>
            <person name="Bertin P.N."/>
            <person name="Heinrich-Salmeron A."/>
            <person name="Pelletier E."/>
            <person name="Goulhen-Chollet F."/>
            <person name="Arsene-Ploetze F."/>
            <person name="Gallien S."/>
            <person name="Calteau A."/>
            <person name="Vallenet D."/>
            <person name="Casiot C."/>
            <person name="Chane-Woon-Ming B."/>
            <person name="Giloteaux L."/>
            <person name="Barakat M."/>
            <person name="Bonnefoy V."/>
            <person name="Bruneel O."/>
            <person name="Chandler M."/>
            <person name="Cleiss J."/>
            <person name="Duran R."/>
            <person name="Elbaz-Poulichet F."/>
            <person name="Fonknechten N."/>
            <person name="Lauga B."/>
            <person name="Mornico D."/>
            <person name="Ortet P."/>
            <person name="Schaeffer C."/>
            <person name="Siguier P."/>
            <person name="Alexander Thil Smith A."/>
            <person name="Van Dorsselaer A."/>
            <person name="Weissenbach J."/>
            <person name="Medigue C."/>
            <person name="Le Paslier D."/>
        </authorList>
    </citation>
    <scope>NUCLEOTIDE SEQUENCE</scope>
</reference>
<dbReference type="GO" id="GO:0098797">
    <property type="term" value="C:plasma membrane protein complex"/>
    <property type="evidence" value="ECO:0007669"/>
    <property type="project" value="TreeGrafter"/>
</dbReference>
<dbReference type="PANTHER" id="PTHR33446">
    <property type="entry name" value="PROTEIN TONB-RELATED"/>
    <property type="match status" value="1"/>
</dbReference>
<keyword evidence="5" id="KW-0997">Cell inner membrane</keyword>
<feature type="region of interest" description="Disordered" evidence="11">
    <location>
        <begin position="127"/>
        <end position="158"/>
    </location>
</feature>
<comment type="caution">
    <text evidence="14">The sequence shown here is derived from an EMBL/GenBank/DDBJ whole genome shotgun (WGS) entry which is preliminary data.</text>
</comment>
<name>E6QR90_9ZZZZ</name>
<evidence type="ECO:0000256" key="8">
    <source>
        <dbReference type="ARBA" id="ARBA00022989"/>
    </source>
</evidence>
<dbReference type="GO" id="GO:0055085">
    <property type="term" value="P:transmembrane transport"/>
    <property type="evidence" value="ECO:0007669"/>
    <property type="project" value="InterPro"/>
</dbReference>
<feature type="transmembrane region" description="Helical" evidence="12">
    <location>
        <begin position="20"/>
        <end position="40"/>
    </location>
</feature>
<dbReference type="Pfam" id="PF03544">
    <property type="entry name" value="TonB_C"/>
    <property type="match status" value="1"/>
</dbReference>
<evidence type="ECO:0000256" key="4">
    <source>
        <dbReference type="ARBA" id="ARBA00022475"/>
    </source>
</evidence>
<dbReference type="InterPro" id="IPR037682">
    <property type="entry name" value="TonB_C"/>
</dbReference>
<comment type="subcellular location">
    <subcellularLocation>
        <location evidence="1">Cell inner membrane</location>
        <topology evidence="1">Single-pass membrane protein</topology>
        <orientation evidence="1">Periplasmic side</orientation>
    </subcellularLocation>
</comment>
<evidence type="ECO:0000256" key="7">
    <source>
        <dbReference type="ARBA" id="ARBA00022927"/>
    </source>
</evidence>
<feature type="domain" description="TonB C-terminal" evidence="13">
    <location>
        <begin position="198"/>
        <end position="295"/>
    </location>
</feature>
<sequence length="298" mass="33557">MNREQRFWLAFKSNLTRLMVISLLVSVILHLFLLAVRFHLPEIKAGNFFTPPMNVVLVNSKSATPPEHPDALAQSNLDGGGNTDEDRQAKSPLPAMSHDQYQSDLAAAQRQVNRLEEENRRLMMQFKSSFSAPPNQTKSTPDNKPVADQSGDAKANTSSLEMAQLEAQIAQQYDAYQKRPHKLFLGARTQESASARYEDDWCTKIERIGTNNYPDAARQQNIHGELQLTVTIKADGSVDNVEITRSSGYKVLDNAAIGIVRLAAPFSPLPEEIRKKYDELVITRTWSFERNDQLTTRQ</sequence>
<organism evidence="14">
    <name type="scientific">mine drainage metagenome</name>
    <dbReference type="NCBI Taxonomy" id="410659"/>
    <lineage>
        <taxon>unclassified sequences</taxon>
        <taxon>metagenomes</taxon>
        <taxon>ecological metagenomes</taxon>
    </lineage>
</organism>
<evidence type="ECO:0000259" key="13">
    <source>
        <dbReference type="PROSITE" id="PS52015"/>
    </source>
</evidence>
<dbReference type="InterPro" id="IPR006260">
    <property type="entry name" value="TonB/TolA_C"/>
</dbReference>
<keyword evidence="3" id="KW-0813">Transport</keyword>
<dbReference type="Gene3D" id="3.30.1150.10">
    <property type="match status" value="1"/>
</dbReference>
<keyword evidence="10" id="KW-0175">Coiled coil</keyword>
<evidence type="ECO:0000256" key="1">
    <source>
        <dbReference type="ARBA" id="ARBA00004383"/>
    </source>
</evidence>
<evidence type="ECO:0000256" key="10">
    <source>
        <dbReference type="SAM" id="Coils"/>
    </source>
</evidence>
<evidence type="ECO:0000256" key="3">
    <source>
        <dbReference type="ARBA" id="ARBA00022448"/>
    </source>
</evidence>
<keyword evidence="9 12" id="KW-0472">Membrane</keyword>
<dbReference type="NCBIfam" id="TIGR01352">
    <property type="entry name" value="tonB_Cterm"/>
    <property type="match status" value="1"/>
</dbReference>